<evidence type="ECO:0000256" key="1">
    <source>
        <dbReference type="SAM" id="MobiDB-lite"/>
    </source>
</evidence>
<feature type="signal peptide" evidence="2">
    <location>
        <begin position="1"/>
        <end position="16"/>
    </location>
</feature>
<feature type="chain" id="PRO_5009741837" evidence="2">
    <location>
        <begin position="17"/>
        <end position="312"/>
    </location>
</feature>
<dbReference type="PROSITE" id="PS51257">
    <property type="entry name" value="PROKAR_LIPOPROTEIN"/>
    <property type="match status" value="1"/>
</dbReference>
<feature type="compositionally biased region" description="Acidic residues" evidence="1">
    <location>
        <begin position="226"/>
        <end position="238"/>
    </location>
</feature>
<dbReference type="CDD" id="cd05380">
    <property type="entry name" value="CAP_euk"/>
    <property type="match status" value="1"/>
</dbReference>
<proteinExistence type="predicted"/>
<dbReference type="SMART" id="SM00198">
    <property type="entry name" value="SCP"/>
    <property type="match status" value="1"/>
</dbReference>
<evidence type="ECO:0000313" key="5">
    <source>
        <dbReference type="Proteomes" id="UP000017246"/>
    </source>
</evidence>
<reference evidence="4" key="1">
    <citation type="journal article" date="2013" name="Nature">
        <title>The genomes of four tapeworm species reveal adaptations to parasitism.</title>
        <authorList>
            <person name="Tsai I.J."/>
            <person name="Zarowiecki M."/>
            <person name="Holroyd N."/>
            <person name="Garciarrubio A."/>
            <person name="Sanchez-Flores A."/>
            <person name="Brooks K.L."/>
            <person name="Tracey A."/>
            <person name="Bobes R.J."/>
            <person name="Fragoso G."/>
            <person name="Sciutto E."/>
            <person name="Aslett M."/>
            <person name="Beasley H."/>
            <person name="Bennett H.M."/>
            <person name="Cai J."/>
            <person name="Camicia F."/>
            <person name="Clark R."/>
            <person name="Cucher M."/>
            <person name="De Silva N."/>
            <person name="Day T.A."/>
            <person name="Deplazes P."/>
            <person name="Estrada K."/>
            <person name="Fernandez C."/>
            <person name="Holland P.W."/>
            <person name="Hou J."/>
            <person name="Hu S."/>
            <person name="Huckvale T."/>
            <person name="Hung S.S."/>
            <person name="Kamenetzky L."/>
            <person name="Keane J.A."/>
            <person name="Kiss F."/>
            <person name="Koziol U."/>
            <person name="Lambert O."/>
            <person name="Liu K."/>
            <person name="Luo X."/>
            <person name="Luo Y."/>
            <person name="Macchiaroli N."/>
            <person name="Nichol S."/>
            <person name="Paps J."/>
            <person name="Parkinson J."/>
            <person name="Pouchkina-Stantcheva N."/>
            <person name="Riddiford N."/>
            <person name="Rosenzvit M."/>
            <person name="Salinas G."/>
            <person name="Wasmuth J.D."/>
            <person name="Zamanian M."/>
            <person name="Zheng Y."/>
            <person name="Cai X."/>
            <person name="Soberon X."/>
            <person name="Olson P.D."/>
            <person name="Laclette J.P."/>
            <person name="Brehm K."/>
            <person name="Berriman M."/>
            <person name="Garciarrubio A."/>
            <person name="Bobes R.J."/>
            <person name="Fragoso G."/>
            <person name="Sanchez-Flores A."/>
            <person name="Estrada K."/>
            <person name="Cevallos M.A."/>
            <person name="Morett E."/>
            <person name="Gonzalez V."/>
            <person name="Portillo T."/>
            <person name="Ochoa-Leyva A."/>
            <person name="Jose M.V."/>
            <person name="Sciutto E."/>
            <person name="Landa A."/>
            <person name="Jimenez L."/>
            <person name="Valdes V."/>
            <person name="Carrero J.C."/>
            <person name="Larralde C."/>
            <person name="Morales-Montor J."/>
            <person name="Limon-Lason J."/>
            <person name="Soberon X."/>
            <person name="Laclette J.P."/>
        </authorList>
    </citation>
    <scope>NUCLEOTIDE SEQUENCE [LARGE SCALE GENOMIC DNA]</scope>
</reference>
<evidence type="ECO:0000313" key="4">
    <source>
        <dbReference type="EMBL" id="CDS43683.1"/>
    </source>
</evidence>
<dbReference type="Pfam" id="PF00188">
    <property type="entry name" value="CAP"/>
    <property type="match status" value="1"/>
</dbReference>
<name>A0A068YNT9_ECHMU</name>
<dbReference type="AlphaFoldDB" id="A0A068YNT9"/>
<feature type="region of interest" description="Disordered" evidence="1">
    <location>
        <begin position="271"/>
        <end position="292"/>
    </location>
</feature>
<dbReference type="Proteomes" id="UP000017246">
    <property type="component" value="Unassembled WGS sequence"/>
</dbReference>
<feature type="compositionally biased region" description="Polar residues" evidence="1">
    <location>
        <begin position="194"/>
        <end position="223"/>
    </location>
</feature>
<dbReference type="EMBL" id="LN902848">
    <property type="protein sequence ID" value="CDS43683.1"/>
    <property type="molecule type" value="Genomic_DNA"/>
</dbReference>
<gene>
    <name evidence="4" type="ORF">EmuJ_001147700</name>
</gene>
<keyword evidence="2" id="KW-0732">Signal</keyword>
<organism evidence="4 5">
    <name type="scientific">Echinococcus multilocularis</name>
    <name type="common">Fox tapeworm</name>
    <dbReference type="NCBI Taxonomy" id="6211"/>
    <lineage>
        <taxon>Eukaryota</taxon>
        <taxon>Metazoa</taxon>
        <taxon>Spiralia</taxon>
        <taxon>Lophotrochozoa</taxon>
        <taxon>Platyhelminthes</taxon>
        <taxon>Cestoda</taxon>
        <taxon>Eucestoda</taxon>
        <taxon>Cyclophyllidea</taxon>
        <taxon>Taeniidae</taxon>
        <taxon>Echinococcus</taxon>
    </lineage>
</organism>
<keyword evidence="5" id="KW-1185">Reference proteome</keyword>
<evidence type="ECO:0000256" key="2">
    <source>
        <dbReference type="SAM" id="SignalP"/>
    </source>
</evidence>
<dbReference type="STRING" id="6211.A0A068YNT9"/>
<feature type="region of interest" description="Disordered" evidence="1">
    <location>
        <begin position="188"/>
        <end position="239"/>
    </location>
</feature>
<dbReference type="OMA" id="WRYHMSS"/>
<dbReference type="SUPFAM" id="SSF55797">
    <property type="entry name" value="PR-1-like"/>
    <property type="match status" value="1"/>
</dbReference>
<dbReference type="InterPro" id="IPR014044">
    <property type="entry name" value="CAP_dom"/>
</dbReference>
<feature type="compositionally biased region" description="Acidic residues" evidence="1">
    <location>
        <begin position="271"/>
        <end position="285"/>
    </location>
</feature>
<reference evidence="4" key="2">
    <citation type="submission" date="2015-11" db="EMBL/GenBank/DDBJ databases">
        <authorList>
            <person name="Zhang Y."/>
            <person name="Guo Z."/>
        </authorList>
    </citation>
    <scope>NUCLEOTIDE SEQUENCE</scope>
</reference>
<dbReference type="Gene3D" id="3.40.33.10">
    <property type="entry name" value="CAP"/>
    <property type="match status" value="1"/>
</dbReference>
<dbReference type="OrthoDB" id="10453323at2759"/>
<accession>A0A068YNT9</accession>
<dbReference type="InterPro" id="IPR035940">
    <property type="entry name" value="CAP_sf"/>
</dbReference>
<protein>
    <submittedName>
        <fullName evidence="4">Peptidase inhibitor 16</fullName>
    </submittedName>
</protein>
<sequence>MKFLIFFLALLSYACANKQTEEAKAALIEIHESTRGNFTFPGRKLAPLNYSKDLERLAEQWVDACKKAPPTDPRFANLGSTVITTPLFDSLVDKWRYHMSSGRRNYNPAIGECTAFPCEHFRQVVQPNNTSFGCAIKVCVPWTQTQLSANLSVCLYQAKGQKEPIQQTAGPPITTAITMTATATLTTPKRNTTVVAKSDTSSKPPPSASTNPLKATHVPNHSTDLPIEEEDEGAEEAEEARKLIASMEITVETVKSSMNSQPHFVVNGAEMEEAENEKGVEEEDKEAGRTSESTKLSLHLIYLGVIATIIHS</sequence>
<evidence type="ECO:0000259" key="3">
    <source>
        <dbReference type="SMART" id="SM00198"/>
    </source>
</evidence>
<feature type="domain" description="SCP" evidence="3">
    <location>
        <begin position="22"/>
        <end position="164"/>
    </location>
</feature>